<dbReference type="InterPro" id="IPR029058">
    <property type="entry name" value="AB_hydrolase_fold"/>
</dbReference>
<dbReference type="AlphaFoldDB" id="A0A2T0LSL3"/>
<dbReference type="Gene3D" id="3.40.50.1820">
    <property type="entry name" value="alpha/beta hydrolase"/>
    <property type="match status" value="1"/>
</dbReference>
<evidence type="ECO:0000313" key="4">
    <source>
        <dbReference type="Proteomes" id="UP000238362"/>
    </source>
</evidence>
<keyword evidence="1" id="KW-0378">Hydrolase</keyword>
<organism evidence="3 4">
    <name type="scientific">Prauserella shujinwangii</name>
    <dbReference type="NCBI Taxonomy" id="1453103"/>
    <lineage>
        <taxon>Bacteria</taxon>
        <taxon>Bacillati</taxon>
        <taxon>Actinomycetota</taxon>
        <taxon>Actinomycetes</taxon>
        <taxon>Pseudonocardiales</taxon>
        <taxon>Pseudonocardiaceae</taxon>
        <taxon>Prauserella</taxon>
    </lineage>
</organism>
<dbReference type="SUPFAM" id="SSF53474">
    <property type="entry name" value="alpha/beta-Hydrolases"/>
    <property type="match status" value="1"/>
</dbReference>
<dbReference type="PRINTS" id="PR00111">
    <property type="entry name" value="ABHYDROLASE"/>
</dbReference>
<dbReference type="PANTHER" id="PTHR43798:SF31">
    <property type="entry name" value="AB HYDROLASE SUPERFAMILY PROTEIN YCLE"/>
    <property type="match status" value="1"/>
</dbReference>
<dbReference type="InterPro" id="IPR050266">
    <property type="entry name" value="AB_hydrolase_sf"/>
</dbReference>
<dbReference type="OrthoDB" id="2987348at2"/>
<dbReference type="GO" id="GO:0016787">
    <property type="term" value="F:hydrolase activity"/>
    <property type="evidence" value="ECO:0007669"/>
    <property type="project" value="UniProtKB-KW"/>
</dbReference>
<comment type="caution">
    <text evidence="3">The sequence shown here is derived from an EMBL/GenBank/DDBJ whole genome shotgun (WGS) entry which is preliminary data.</text>
</comment>
<gene>
    <name evidence="3" type="ORF">B0I33_107182</name>
</gene>
<dbReference type="GO" id="GO:0016020">
    <property type="term" value="C:membrane"/>
    <property type="evidence" value="ECO:0007669"/>
    <property type="project" value="TreeGrafter"/>
</dbReference>
<dbReference type="Pfam" id="PF12697">
    <property type="entry name" value="Abhydrolase_6"/>
    <property type="match status" value="1"/>
</dbReference>
<protein>
    <submittedName>
        <fullName evidence="3">Pimeloyl-ACP methyl ester carboxylesterase</fullName>
    </submittedName>
</protein>
<keyword evidence="4" id="KW-1185">Reference proteome</keyword>
<accession>A0A2T0LSL3</accession>
<evidence type="ECO:0000256" key="1">
    <source>
        <dbReference type="ARBA" id="ARBA00022801"/>
    </source>
</evidence>
<proteinExistence type="predicted"/>
<name>A0A2T0LSL3_9PSEU</name>
<dbReference type="RefSeq" id="WP_106180001.1">
    <property type="nucleotide sequence ID" value="NZ_PVNH01000007.1"/>
</dbReference>
<reference evidence="3 4" key="1">
    <citation type="submission" date="2018-03" db="EMBL/GenBank/DDBJ databases">
        <title>Genomic Encyclopedia of Type Strains, Phase III (KMG-III): the genomes of soil and plant-associated and newly described type strains.</title>
        <authorList>
            <person name="Whitman W."/>
        </authorList>
    </citation>
    <scope>NUCLEOTIDE SEQUENCE [LARGE SCALE GENOMIC DNA]</scope>
    <source>
        <strain evidence="3 4">CGMCC 4.7125</strain>
    </source>
</reference>
<dbReference type="EMBL" id="PVNH01000007">
    <property type="protein sequence ID" value="PRX46605.1"/>
    <property type="molecule type" value="Genomic_DNA"/>
</dbReference>
<evidence type="ECO:0000313" key="3">
    <source>
        <dbReference type="EMBL" id="PRX46605.1"/>
    </source>
</evidence>
<dbReference type="PANTHER" id="PTHR43798">
    <property type="entry name" value="MONOACYLGLYCEROL LIPASE"/>
    <property type="match status" value="1"/>
</dbReference>
<feature type="domain" description="AB hydrolase-1" evidence="2">
    <location>
        <begin position="33"/>
        <end position="342"/>
    </location>
</feature>
<sequence length="350" mass="37017">MADLLGGITARTVETDRLNVRVLEVAGRTGTPVVFVHGNVSSSLFWQRAMLDLPGEFRPLAVDLRGFGGTDPEPVDATRGVRDYSDDVAATMAALALGSAHLVGWSLGGGVVLQLLRDRPELARTVTLVNPVSPYGFGGTRGTEGELVDGSGAGSGAGGANPDFVRLLGEGDRTADSPLSPRQVLLSCYVKPPLRPELEDTFVESMLSTRVGEAHYPGDTVPADAWPGVAPGRSGVLNALAPTHFRLDDLPTVTPKPPILWLRGADDQIVSDTSLFDLAYLGSIGAVPGWPGEDSHPPQPMIAQTRAVLERYAAAGGRYDEVVFPDTGHSPHIERPAEFAAALRDFLGKE</sequence>
<evidence type="ECO:0000259" key="2">
    <source>
        <dbReference type="Pfam" id="PF12697"/>
    </source>
</evidence>
<dbReference type="Proteomes" id="UP000238362">
    <property type="component" value="Unassembled WGS sequence"/>
</dbReference>
<dbReference type="InterPro" id="IPR000073">
    <property type="entry name" value="AB_hydrolase_1"/>
</dbReference>